<feature type="transmembrane region" description="Helical" evidence="1">
    <location>
        <begin position="40"/>
        <end position="56"/>
    </location>
</feature>
<dbReference type="Pfam" id="PF09970">
    <property type="entry name" value="DUF2204"/>
    <property type="match status" value="1"/>
</dbReference>
<name>A0A165Q7L7_EXIGL</name>
<dbReference type="Proteomes" id="UP000077266">
    <property type="component" value="Unassembled WGS sequence"/>
</dbReference>
<evidence type="ECO:0000313" key="4">
    <source>
        <dbReference type="Proteomes" id="UP000077266"/>
    </source>
</evidence>
<protein>
    <recommendedName>
        <fullName evidence="2">DUF7582 domain-containing protein</fullName>
    </recommendedName>
</protein>
<gene>
    <name evidence="3" type="ORF">EXIGLDRAFT_759085</name>
</gene>
<keyword evidence="1" id="KW-0472">Membrane</keyword>
<keyword evidence="1" id="KW-0812">Transmembrane</keyword>
<dbReference type="OrthoDB" id="3348320at2759"/>
<dbReference type="InParanoid" id="A0A165Q7L7"/>
<dbReference type="InterPro" id="IPR056004">
    <property type="entry name" value="DUF7582"/>
</dbReference>
<dbReference type="Pfam" id="PF24483">
    <property type="entry name" value="DUF7582"/>
    <property type="match status" value="1"/>
</dbReference>
<reference evidence="3 4" key="1">
    <citation type="journal article" date="2016" name="Mol. Biol. Evol.">
        <title>Comparative Genomics of Early-Diverging Mushroom-Forming Fungi Provides Insights into the Origins of Lignocellulose Decay Capabilities.</title>
        <authorList>
            <person name="Nagy L.G."/>
            <person name="Riley R."/>
            <person name="Tritt A."/>
            <person name="Adam C."/>
            <person name="Daum C."/>
            <person name="Floudas D."/>
            <person name="Sun H."/>
            <person name="Yadav J.S."/>
            <person name="Pangilinan J."/>
            <person name="Larsson K.H."/>
            <person name="Matsuura K."/>
            <person name="Barry K."/>
            <person name="Labutti K."/>
            <person name="Kuo R."/>
            <person name="Ohm R.A."/>
            <person name="Bhattacharya S.S."/>
            <person name="Shirouzu T."/>
            <person name="Yoshinaga Y."/>
            <person name="Martin F.M."/>
            <person name="Grigoriev I.V."/>
            <person name="Hibbett D.S."/>
        </authorList>
    </citation>
    <scope>NUCLEOTIDE SEQUENCE [LARGE SCALE GENOMIC DNA]</scope>
    <source>
        <strain evidence="3 4">HHB12029</strain>
    </source>
</reference>
<accession>A0A165Q7L7</accession>
<keyword evidence="4" id="KW-1185">Reference proteome</keyword>
<proteinExistence type="predicted"/>
<keyword evidence="1" id="KW-1133">Transmembrane helix</keyword>
<evidence type="ECO:0000256" key="1">
    <source>
        <dbReference type="SAM" id="Phobius"/>
    </source>
</evidence>
<organism evidence="3 4">
    <name type="scientific">Exidia glandulosa HHB12029</name>
    <dbReference type="NCBI Taxonomy" id="1314781"/>
    <lineage>
        <taxon>Eukaryota</taxon>
        <taxon>Fungi</taxon>
        <taxon>Dikarya</taxon>
        <taxon>Basidiomycota</taxon>
        <taxon>Agaricomycotina</taxon>
        <taxon>Agaricomycetes</taxon>
        <taxon>Auriculariales</taxon>
        <taxon>Exidiaceae</taxon>
        <taxon>Exidia</taxon>
    </lineage>
</organism>
<feature type="domain" description="DUF7582" evidence="2">
    <location>
        <begin position="113"/>
        <end position="216"/>
    </location>
</feature>
<dbReference type="EMBL" id="KV425884">
    <property type="protein sequence ID" value="KZW03204.1"/>
    <property type="molecule type" value="Genomic_DNA"/>
</dbReference>
<evidence type="ECO:0000313" key="3">
    <source>
        <dbReference type="EMBL" id="KZW03204.1"/>
    </source>
</evidence>
<sequence length="224" mass="25455">MHKLKNLVLPELTELDADDIKAGLSAINKYLGYLDDYPGTPIRIVVVGGTCAVLVLKTRKKTKDIDYFVVEPTLTHLGLVGDAARMSDRVGDTKRFPRAWINSDVFAIVNRGDLDVYEHSIAQNEILFQADRLIVYAADWRFQLVNKMSRAHELRVEGVYDKKDLPDAVAIMHRLLLYRKGDIVPKSELVTWYMAGKAMEDDAIDMLNETYHAIHNITPVDKDR</sequence>
<dbReference type="STRING" id="1314781.A0A165Q7L7"/>
<dbReference type="AlphaFoldDB" id="A0A165Q7L7"/>
<evidence type="ECO:0000259" key="2">
    <source>
        <dbReference type="Pfam" id="PF24483"/>
    </source>
</evidence>
<dbReference type="InterPro" id="IPR018700">
    <property type="entry name" value="DUF2204"/>
</dbReference>